<reference evidence="8 9" key="1">
    <citation type="submission" date="2010-07" db="EMBL/GenBank/DDBJ databases">
        <title>The complete genome of Methanosalsum zhilinae DSM 4017.</title>
        <authorList>
            <consortium name="US DOE Joint Genome Institute (JGI-PGF)"/>
            <person name="Lucas S."/>
            <person name="Copeland A."/>
            <person name="Lapidus A."/>
            <person name="Glavina del Rio T."/>
            <person name="Dalin E."/>
            <person name="Tice H."/>
            <person name="Bruce D."/>
            <person name="Goodwin L."/>
            <person name="Pitluck S."/>
            <person name="Kyrpides N."/>
            <person name="Mavromatis K."/>
            <person name="Ovchinnikova G."/>
            <person name="Daligault H."/>
            <person name="Detter J.C."/>
            <person name="Han C."/>
            <person name="Tapia R."/>
            <person name="Larimer F."/>
            <person name="Land M."/>
            <person name="Hauser L."/>
            <person name="Markowitz V."/>
            <person name="Cheng J.-F."/>
            <person name="Hugenholtz P."/>
            <person name="Woyke T."/>
            <person name="Wu D."/>
            <person name="Spring S."/>
            <person name="Schueler E."/>
            <person name="Brambilla E."/>
            <person name="Klenk H.-P."/>
            <person name="Eisen J.A."/>
        </authorList>
    </citation>
    <scope>NUCLEOTIDE SEQUENCE [LARGE SCALE GENOMIC DNA]</scope>
    <source>
        <strain evidence="9">DSM 4017 / NBRC 107636 / OCM 62 / WeN5</strain>
    </source>
</reference>
<dbReference type="GeneID" id="10823389"/>
<dbReference type="Proteomes" id="UP000006622">
    <property type="component" value="Chromosome"/>
</dbReference>
<evidence type="ECO:0000256" key="3">
    <source>
        <dbReference type="ARBA" id="ARBA00011952"/>
    </source>
</evidence>
<evidence type="ECO:0000256" key="4">
    <source>
        <dbReference type="ARBA" id="ARBA00022432"/>
    </source>
</evidence>
<dbReference type="InterPro" id="IPR010551">
    <property type="entry name" value="G6P_isomerase_prok"/>
</dbReference>
<dbReference type="GO" id="GO:0005737">
    <property type="term" value="C:cytoplasm"/>
    <property type="evidence" value="ECO:0007669"/>
    <property type="project" value="InterPro"/>
</dbReference>
<feature type="domain" description="Glucose-6-phosphate isomerase prokaryote" evidence="7">
    <location>
        <begin position="18"/>
        <end position="187"/>
    </location>
</feature>
<accession>F7XQC0</accession>
<evidence type="ECO:0000256" key="5">
    <source>
        <dbReference type="ARBA" id="ARBA00023152"/>
    </source>
</evidence>
<name>F7XQC0_METZD</name>
<comment type="pathway">
    <text evidence="1">Carbohydrate degradation; glycolysis; D-glyceraldehyde 3-phosphate and glycerone phosphate from D-glucose: step 2/4.</text>
</comment>
<dbReference type="SUPFAM" id="SSF51182">
    <property type="entry name" value="RmlC-like cupins"/>
    <property type="match status" value="1"/>
</dbReference>
<dbReference type="RefSeq" id="WP_013899019.1">
    <property type="nucleotide sequence ID" value="NC_015676.1"/>
</dbReference>
<evidence type="ECO:0000313" key="9">
    <source>
        <dbReference type="Proteomes" id="UP000006622"/>
    </source>
</evidence>
<gene>
    <name evidence="8" type="ordered locus">Mzhil_1748</name>
</gene>
<dbReference type="InterPro" id="IPR011051">
    <property type="entry name" value="RmlC_Cupin_sf"/>
</dbReference>
<dbReference type="GO" id="GO:0004347">
    <property type="term" value="F:glucose-6-phosphate isomerase activity"/>
    <property type="evidence" value="ECO:0007669"/>
    <property type="project" value="UniProtKB-EC"/>
</dbReference>
<keyword evidence="9" id="KW-1185">Reference proteome</keyword>
<dbReference type="STRING" id="679901.Mzhil_1748"/>
<keyword evidence="5" id="KW-0324">Glycolysis</keyword>
<evidence type="ECO:0000256" key="2">
    <source>
        <dbReference type="ARBA" id="ARBA00006542"/>
    </source>
</evidence>
<comment type="similarity">
    <text evidence="2">Belongs to the archaeal-type GPI family.</text>
</comment>
<dbReference type="OrthoDB" id="49661at2157"/>
<evidence type="ECO:0000313" key="8">
    <source>
        <dbReference type="EMBL" id="AEH61583.1"/>
    </source>
</evidence>
<dbReference type="Gene3D" id="2.60.120.10">
    <property type="entry name" value="Jelly Rolls"/>
    <property type="match status" value="1"/>
</dbReference>
<dbReference type="CDD" id="cd02218">
    <property type="entry name" value="cupin_PGI"/>
    <property type="match status" value="1"/>
</dbReference>
<dbReference type="KEGG" id="mzh:Mzhil_1748"/>
<dbReference type="GO" id="GO:0006094">
    <property type="term" value="P:gluconeogenesis"/>
    <property type="evidence" value="ECO:0007669"/>
    <property type="project" value="UniProtKB-KW"/>
</dbReference>
<dbReference type="GO" id="GO:0006096">
    <property type="term" value="P:glycolytic process"/>
    <property type="evidence" value="ECO:0007669"/>
    <property type="project" value="UniProtKB-UniPathway"/>
</dbReference>
<organism evidence="8 9">
    <name type="scientific">Methanosalsum zhilinae (strain DSM 4017 / NBRC 107636 / OCM 62 / WeN5)</name>
    <name type="common">Methanohalophilus zhilinae</name>
    <dbReference type="NCBI Taxonomy" id="679901"/>
    <lineage>
        <taxon>Archaea</taxon>
        <taxon>Methanobacteriati</taxon>
        <taxon>Methanobacteriota</taxon>
        <taxon>Stenosarchaea group</taxon>
        <taxon>Methanomicrobia</taxon>
        <taxon>Methanosarcinales</taxon>
        <taxon>Methanosarcinaceae</taxon>
        <taxon>Methanosalsum</taxon>
    </lineage>
</organism>
<dbReference type="InterPro" id="IPR014710">
    <property type="entry name" value="RmlC-like_jellyroll"/>
</dbReference>
<keyword evidence="4" id="KW-0312">Gluconeogenesis</keyword>
<dbReference type="Pfam" id="PF06560">
    <property type="entry name" value="GPI"/>
    <property type="match status" value="1"/>
</dbReference>
<protein>
    <recommendedName>
        <fullName evidence="3">glucose-6-phosphate isomerase</fullName>
        <ecNumber evidence="3">5.3.1.9</ecNumber>
    </recommendedName>
</protein>
<sequence>MVNELKFGNISRDADVRMLYDMQDVVYDQSWLKSAENTELYYMYRNLYRTDNDLEIMEKNHLRYDITVIPSGLLGIEYIKTAGHYHPKVQGSDVTYPEVYQVLEGNATYLLQKRKNENDDRMIEDVIIIHAGPGDVVVVPPYYGHVTVNESDADLKMANWVCSDFSSVYDSIKKCRGAAYYLIKTGFIRNTEYRHIPDSRYLSPQDLEEFGLIKGHDMYELVNDIEKLDFLRSPQNYTEIFERMY</sequence>
<comment type="catalytic activity">
    <reaction evidence="6">
        <text>alpha-D-glucose 6-phosphate = beta-D-fructose 6-phosphate</text>
        <dbReference type="Rhea" id="RHEA:11816"/>
        <dbReference type="ChEBI" id="CHEBI:57634"/>
        <dbReference type="ChEBI" id="CHEBI:58225"/>
        <dbReference type="EC" id="5.3.1.9"/>
    </reaction>
</comment>
<evidence type="ECO:0000256" key="1">
    <source>
        <dbReference type="ARBA" id="ARBA00004926"/>
    </source>
</evidence>
<evidence type="ECO:0000259" key="7">
    <source>
        <dbReference type="Pfam" id="PF06560"/>
    </source>
</evidence>
<evidence type="ECO:0000256" key="6">
    <source>
        <dbReference type="ARBA" id="ARBA00029321"/>
    </source>
</evidence>
<dbReference type="HOGENOM" id="CLU_090970_0_0_2"/>
<proteinExistence type="inferred from homology"/>
<dbReference type="EMBL" id="CP002101">
    <property type="protein sequence ID" value="AEH61583.1"/>
    <property type="molecule type" value="Genomic_DNA"/>
</dbReference>
<dbReference type="UniPathway" id="UPA00109">
    <property type="reaction ID" value="UER00181"/>
</dbReference>
<dbReference type="AlphaFoldDB" id="F7XQC0"/>
<dbReference type="EC" id="5.3.1.9" evidence="3"/>
<keyword evidence="8" id="KW-0413">Isomerase</keyword>